<organism evidence="10 11">
    <name type="scientific">Bemisia tabaci</name>
    <name type="common">Sweetpotato whitefly</name>
    <name type="synonym">Aleurodes tabaci</name>
    <dbReference type="NCBI Taxonomy" id="7038"/>
    <lineage>
        <taxon>Eukaryota</taxon>
        <taxon>Metazoa</taxon>
        <taxon>Ecdysozoa</taxon>
        <taxon>Arthropoda</taxon>
        <taxon>Hexapoda</taxon>
        <taxon>Insecta</taxon>
        <taxon>Pterygota</taxon>
        <taxon>Neoptera</taxon>
        <taxon>Paraneoptera</taxon>
        <taxon>Hemiptera</taxon>
        <taxon>Sternorrhyncha</taxon>
        <taxon>Aleyrodoidea</taxon>
        <taxon>Aleyrodidae</taxon>
        <taxon>Aleyrodinae</taxon>
        <taxon>Bemisia</taxon>
    </lineage>
</organism>
<dbReference type="FunFam" id="3.30.160.60:FF:000018">
    <property type="entry name" value="Krueppel-like factor 15"/>
    <property type="match status" value="1"/>
</dbReference>
<dbReference type="PROSITE" id="PS50157">
    <property type="entry name" value="ZINC_FINGER_C2H2_2"/>
    <property type="match status" value="3"/>
</dbReference>
<evidence type="ECO:0000256" key="5">
    <source>
        <dbReference type="ARBA" id="ARBA00022833"/>
    </source>
</evidence>
<dbReference type="Proteomes" id="UP001152759">
    <property type="component" value="Chromosome 5"/>
</dbReference>
<dbReference type="FunFam" id="3.30.160.60:FF:000021">
    <property type="entry name" value="Basic krueppel-like factor 3"/>
    <property type="match status" value="1"/>
</dbReference>
<evidence type="ECO:0000256" key="6">
    <source>
        <dbReference type="ARBA" id="ARBA00023242"/>
    </source>
</evidence>
<feature type="compositionally biased region" description="Low complexity" evidence="8">
    <location>
        <begin position="162"/>
        <end position="203"/>
    </location>
</feature>
<evidence type="ECO:0000256" key="8">
    <source>
        <dbReference type="SAM" id="MobiDB-lite"/>
    </source>
</evidence>
<dbReference type="EMBL" id="OU963866">
    <property type="protein sequence ID" value="CAH0772206.1"/>
    <property type="molecule type" value="Genomic_DNA"/>
</dbReference>
<dbReference type="OrthoDB" id="4748970at2759"/>
<comment type="subcellular location">
    <subcellularLocation>
        <location evidence="1">Nucleus</location>
    </subcellularLocation>
</comment>
<dbReference type="PROSITE" id="PS00028">
    <property type="entry name" value="ZINC_FINGER_C2H2_1"/>
    <property type="match status" value="3"/>
</dbReference>
<keyword evidence="4 7" id="KW-0863">Zinc-finger</keyword>
<feature type="domain" description="C2H2-type" evidence="9">
    <location>
        <begin position="334"/>
        <end position="363"/>
    </location>
</feature>
<sequence length="422" mass="47671">MEACVILRPHSIDEDQIVPDCAAEFNLSSSVNGSCSDIDSWLQMQTGELDAYLCKQEFERLQKLEEESANSSNDFDVNKPRRESASQIDEFFDAPSAHRNLHQLSYISTRNMHSLNPEDDVFLKPPLWEDITSSIQKLDPVNADMLGSLSIKMEPADEVTCNNNNNNHSNHNNNNSSFSNSSSSIKESNRSSSSNSSTNSSANFPSHVEITSASIKSEKLPIPDQTPPTSSSLYLLAPHQIGYQHHQSSHYHHHPQTNYKLYSSALPRMVYAPPPTPPSSDPGSPSSNLPRRTPPPPYPLPSSIVPSATVVATARTTPKYNRRNNPELEKRRIHHCDFIGCSKVYTKSSHLKAHQRIHTGEKPYRCQWPECEWRFARSDELTRHYRKHTGAKPFKCAICERSFARSDHLALHMKRHLPKQPK</sequence>
<evidence type="ECO:0000256" key="7">
    <source>
        <dbReference type="PROSITE-ProRule" id="PRU00042"/>
    </source>
</evidence>
<dbReference type="FunFam" id="3.30.160.60:FF:000624">
    <property type="entry name" value="zinc finger protein 697"/>
    <property type="match status" value="1"/>
</dbReference>
<keyword evidence="11" id="KW-1185">Reference proteome</keyword>
<feature type="compositionally biased region" description="Low complexity" evidence="8">
    <location>
        <begin position="281"/>
        <end position="291"/>
    </location>
</feature>
<evidence type="ECO:0000313" key="10">
    <source>
        <dbReference type="EMBL" id="CAH0772206.1"/>
    </source>
</evidence>
<dbReference type="AlphaFoldDB" id="A0A9P0CEZ0"/>
<dbReference type="Pfam" id="PF00096">
    <property type="entry name" value="zf-C2H2"/>
    <property type="match status" value="3"/>
</dbReference>
<gene>
    <name evidence="10" type="ORF">BEMITA_LOCUS8842</name>
</gene>
<feature type="domain" description="C2H2-type" evidence="9">
    <location>
        <begin position="394"/>
        <end position="421"/>
    </location>
</feature>
<evidence type="ECO:0000259" key="9">
    <source>
        <dbReference type="PROSITE" id="PS50157"/>
    </source>
</evidence>
<dbReference type="SMART" id="SM00355">
    <property type="entry name" value="ZnF_C2H2"/>
    <property type="match status" value="3"/>
</dbReference>
<dbReference type="SUPFAM" id="SSF57667">
    <property type="entry name" value="beta-beta-alpha zinc fingers"/>
    <property type="match status" value="1"/>
</dbReference>
<dbReference type="GO" id="GO:0000981">
    <property type="term" value="F:DNA-binding transcription factor activity, RNA polymerase II-specific"/>
    <property type="evidence" value="ECO:0007669"/>
    <property type="project" value="TreeGrafter"/>
</dbReference>
<reference evidence="10" key="1">
    <citation type="submission" date="2021-12" db="EMBL/GenBank/DDBJ databases">
        <authorList>
            <person name="King R."/>
        </authorList>
    </citation>
    <scope>NUCLEOTIDE SEQUENCE</scope>
</reference>
<keyword evidence="3" id="KW-0677">Repeat</keyword>
<keyword evidence="2" id="KW-0479">Metal-binding</keyword>
<evidence type="ECO:0000256" key="2">
    <source>
        <dbReference type="ARBA" id="ARBA00022723"/>
    </source>
</evidence>
<dbReference type="InterPro" id="IPR013087">
    <property type="entry name" value="Znf_C2H2_type"/>
</dbReference>
<evidence type="ECO:0000313" key="11">
    <source>
        <dbReference type="Proteomes" id="UP001152759"/>
    </source>
</evidence>
<feature type="region of interest" description="Disordered" evidence="8">
    <location>
        <begin position="270"/>
        <end position="304"/>
    </location>
</feature>
<feature type="domain" description="C2H2-type" evidence="9">
    <location>
        <begin position="364"/>
        <end position="393"/>
    </location>
</feature>
<dbReference type="GO" id="GO:0000978">
    <property type="term" value="F:RNA polymerase II cis-regulatory region sequence-specific DNA binding"/>
    <property type="evidence" value="ECO:0007669"/>
    <property type="project" value="TreeGrafter"/>
</dbReference>
<feature type="region of interest" description="Disordered" evidence="8">
    <location>
        <begin position="158"/>
        <end position="205"/>
    </location>
</feature>
<protein>
    <recommendedName>
        <fullName evidence="9">C2H2-type domain-containing protein</fullName>
    </recommendedName>
</protein>
<dbReference type="Gene3D" id="3.30.160.60">
    <property type="entry name" value="Classic Zinc Finger"/>
    <property type="match status" value="3"/>
</dbReference>
<dbReference type="InterPro" id="IPR036236">
    <property type="entry name" value="Znf_C2H2_sf"/>
</dbReference>
<dbReference type="GO" id="GO:0005634">
    <property type="term" value="C:nucleus"/>
    <property type="evidence" value="ECO:0007669"/>
    <property type="project" value="UniProtKB-SubCell"/>
</dbReference>
<dbReference type="GO" id="GO:0008270">
    <property type="term" value="F:zinc ion binding"/>
    <property type="evidence" value="ECO:0007669"/>
    <property type="project" value="UniProtKB-KW"/>
</dbReference>
<proteinExistence type="predicted"/>
<dbReference type="PANTHER" id="PTHR23235:SF166">
    <property type="entry name" value="DENDRITIC ARBOR REDUCTION PROTEIN 1"/>
    <property type="match status" value="1"/>
</dbReference>
<accession>A0A9P0CEZ0</accession>
<keyword evidence="6" id="KW-0539">Nucleus</keyword>
<dbReference type="KEGG" id="btab:109029544"/>
<evidence type="ECO:0000256" key="4">
    <source>
        <dbReference type="ARBA" id="ARBA00022771"/>
    </source>
</evidence>
<dbReference type="PANTHER" id="PTHR23235">
    <property type="entry name" value="KRUEPPEL-LIKE TRANSCRIPTION FACTOR"/>
    <property type="match status" value="1"/>
</dbReference>
<evidence type="ECO:0000256" key="1">
    <source>
        <dbReference type="ARBA" id="ARBA00004123"/>
    </source>
</evidence>
<evidence type="ECO:0000256" key="3">
    <source>
        <dbReference type="ARBA" id="ARBA00022737"/>
    </source>
</evidence>
<name>A0A9P0CEZ0_BEMTA</name>
<keyword evidence="5" id="KW-0862">Zinc</keyword>